<keyword evidence="3" id="KW-1185">Reference proteome</keyword>
<protein>
    <recommendedName>
        <fullName evidence="4">Fibrous sheath-interacting protein 1</fullName>
    </recommendedName>
</protein>
<organism evidence="2 3">
    <name type="scientific">Aureococcus anophagefferens</name>
    <name type="common">Harmful bloom alga</name>
    <dbReference type="NCBI Taxonomy" id="44056"/>
    <lineage>
        <taxon>Eukaryota</taxon>
        <taxon>Sar</taxon>
        <taxon>Stramenopiles</taxon>
        <taxon>Ochrophyta</taxon>
        <taxon>Pelagophyceae</taxon>
        <taxon>Pelagomonadales</taxon>
        <taxon>Pelagomonadaceae</taxon>
        <taxon>Aureococcus</taxon>
    </lineage>
</organism>
<evidence type="ECO:0000313" key="2">
    <source>
        <dbReference type="EMBL" id="KAK7237657.1"/>
    </source>
</evidence>
<evidence type="ECO:0000313" key="3">
    <source>
        <dbReference type="Proteomes" id="UP001363151"/>
    </source>
</evidence>
<comment type="caution">
    <text evidence="2">The sequence shown here is derived from an EMBL/GenBank/DDBJ whole genome shotgun (WGS) entry which is preliminary data.</text>
</comment>
<gene>
    <name evidence="2" type="ORF">SO694_000980103</name>
</gene>
<accession>A0ABR1FST8</accession>
<proteinExistence type="predicted"/>
<name>A0ABR1FST8_AURAN</name>
<sequence>MGSPDADVPEWATMLSTPRRALLAAMEMDTKVQGQKAAAASTPSWRAPDKLAAALARDDSPLKDGVAWRAREATPPLSARTPRSAGESKAGDEAPFPAIASLEDEERKLQTVAFDEEERKLRDDAAEMRSAVSSLEAWREERRRETAALEARLAAEYEPGDAGGWATRAATGFEVLDLGELESLHDKALASARGARERVAGLLAGEGDAAGPAPFGVLDYGGDALREAADLELRQLEENLAKLRAEAETD</sequence>
<dbReference type="EMBL" id="JBBJCI010000248">
    <property type="protein sequence ID" value="KAK7237657.1"/>
    <property type="molecule type" value="Genomic_DNA"/>
</dbReference>
<dbReference type="Proteomes" id="UP001363151">
    <property type="component" value="Unassembled WGS sequence"/>
</dbReference>
<feature type="region of interest" description="Disordered" evidence="1">
    <location>
        <begin position="66"/>
        <end position="102"/>
    </location>
</feature>
<evidence type="ECO:0000256" key="1">
    <source>
        <dbReference type="SAM" id="MobiDB-lite"/>
    </source>
</evidence>
<evidence type="ECO:0008006" key="4">
    <source>
        <dbReference type="Google" id="ProtNLM"/>
    </source>
</evidence>
<reference evidence="2 3" key="1">
    <citation type="submission" date="2024-03" db="EMBL/GenBank/DDBJ databases">
        <title>Aureococcus anophagefferens CCMP1851 and Kratosvirus quantuckense: Draft genome of a second virus-susceptible host strain in the model system.</title>
        <authorList>
            <person name="Chase E."/>
            <person name="Truchon A.R."/>
            <person name="Schepens W."/>
            <person name="Wilhelm S.W."/>
        </authorList>
    </citation>
    <scope>NUCLEOTIDE SEQUENCE [LARGE SCALE GENOMIC DNA]</scope>
    <source>
        <strain evidence="2 3">CCMP1851</strain>
    </source>
</reference>